<dbReference type="PANTHER" id="PTHR47691">
    <property type="entry name" value="REGULATOR-RELATED"/>
    <property type="match status" value="1"/>
</dbReference>
<dbReference type="Gene3D" id="3.40.50.300">
    <property type="entry name" value="P-loop containing nucleotide triphosphate hydrolases"/>
    <property type="match status" value="1"/>
</dbReference>
<dbReference type="GO" id="GO:0016787">
    <property type="term" value="F:hydrolase activity"/>
    <property type="evidence" value="ECO:0007669"/>
    <property type="project" value="InterPro"/>
</dbReference>
<dbReference type="Gene3D" id="1.25.40.10">
    <property type="entry name" value="Tetratricopeptide repeat domain"/>
    <property type="match status" value="3"/>
</dbReference>
<evidence type="ECO:0000313" key="6">
    <source>
        <dbReference type="Proteomes" id="UP000186657"/>
    </source>
</evidence>
<dbReference type="Pfam" id="PF00149">
    <property type="entry name" value="Metallophos"/>
    <property type="match status" value="1"/>
</dbReference>
<evidence type="ECO:0000259" key="4">
    <source>
        <dbReference type="Pfam" id="PF00931"/>
    </source>
</evidence>
<feature type="domain" description="NB-ARC" evidence="4">
    <location>
        <begin position="387"/>
        <end position="558"/>
    </location>
</feature>
<dbReference type="Proteomes" id="UP000186657">
    <property type="component" value="Unassembled WGS sequence"/>
</dbReference>
<evidence type="ECO:0008006" key="7">
    <source>
        <dbReference type="Google" id="ProtNLM"/>
    </source>
</evidence>
<feature type="compositionally biased region" description="Polar residues" evidence="2">
    <location>
        <begin position="357"/>
        <end position="368"/>
    </location>
</feature>
<dbReference type="InterPro" id="IPR027417">
    <property type="entry name" value="P-loop_NTPase"/>
</dbReference>
<keyword evidence="6" id="KW-1185">Reference proteome</keyword>
<dbReference type="InterPro" id="IPR012340">
    <property type="entry name" value="NA-bd_OB-fold"/>
</dbReference>
<dbReference type="InterPro" id="IPR004843">
    <property type="entry name" value="Calcineurin-like_PHP"/>
</dbReference>
<dbReference type="SMART" id="SM00028">
    <property type="entry name" value="TPR"/>
    <property type="match status" value="6"/>
</dbReference>
<dbReference type="GO" id="GO:0043531">
    <property type="term" value="F:ADP binding"/>
    <property type="evidence" value="ECO:0007669"/>
    <property type="project" value="InterPro"/>
</dbReference>
<dbReference type="PRINTS" id="PR00364">
    <property type="entry name" value="DISEASERSIST"/>
</dbReference>
<evidence type="ECO:0000259" key="3">
    <source>
        <dbReference type="Pfam" id="PF00149"/>
    </source>
</evidence>
<dbReference type="InterPro" id="IPR011990">
    <property type="entry name" value="TPR-like_helical_dom_sf"/>
</dbReference>
<dbReference type="PROSITE" id="PS50005">
    <property type="entry name" value="TPR"/>
    <property type="match status" value="2"/>
</dbReference>
<dbReference type="Pfam" id="PF13424">
    <property type="entry name" value="TPR_12"/>
    <property type="match status" value="1"/>
</dbReference>
<accession>A0A1U7N1F3</accession>
<dbReference type="Gene3D" id="3.60.21.10">
    <property type="match status" value="1"/>
</dbReference>
<gene>
    <name evidence="5" type="ORF">BJP37_12755</name>
</gene>
<dbReference type="Gene3D" id="2.40.50.140">
    <property type="entry name" value="Nucleic acid-binding proteins"/>
    <property type="match status" value="1"/>
</dbReference>
<comment type="caution">
    <text evidence="5">The sequence shown here is derived from an EMBL/GenBank/DDBJ whole genome shotgun (WGS) entry which is preliminary data.</text>
</comment>
<feature type="region of interest" description="Disordered" evidence="2">
    <location>
        <begin position="345"/>
        <end position="368"/>
    </location>
</feature>
<organism evidence="5 6">
    <name type="scientific">Moorena bouillonii PNG</name>
    <dbReference type="NCBI Taxonomy" id="568701"/>
    <lineage>
        <taxon>Bacteria</taxon>
        <taxon>Bacillati</taxon>
        <taxon>Cyanobacteriota</taxon>
        <taxon>Cyanophyceae</taxon>
        <taxon>Coleofasciculales</taxon>
        <taxon>Coleofasciculaceae</taxon>
        <taxon>Moorena</taxon>
    </lineage>
</organism>
<feature type="repeat" description="TPR" evidence="1">
    <location>
        <begin position="1312"/>
        <end position="1345"/>
    </location>
</feature>
<dbReference type="SUPFAM" id="SSF52540">
    <property type="entry name" value="P-loop containing nucleoside triphosphate hydrolases"/>
    <property type="match status" value="1"/>
</dbReference>
<dbReference type="EMBL" id="MKZS01000001">
    <property type="protein sequence ID" value="OLT59769.1"/>
    <property type="molecule type" value="Genomic_DNA"/>
</dbReference>
<dbReference type="Pfam" id="PF00931">
    <property type="entry name" value="NB-ARC"/>
    <property type="match status" value="1"/>
</dbReference>
<dbReference type="PANTHER" id="PTHR47691:SF3">
    <property type="entry name" value="HTH-TYPE TRANSCRIPTIONAL REGULATOR RV0890C-RELATED"/>
    <property type="match status" value="1"/>
</dbReference>
<evidence type="ECO:0000256" key="1">
    <source>
        <dbReference type="PROSITE-ProRule" id="PRU00339"/>
    </source>
</evidence>
<proteinExistence type="predicted"/>
<evidence type="ECO:0000313" key="5">
    <source>
        <dbReference type="EMBL" id="OLT59769.1"/>
    </source>
</evidence>
<dbReference type="SUPFAM" id="SSF48452">
    <property type="entry name" value="TPR-like"/>
    <property type="match status" value="4"/>
</dbReference>
<evidence type="ECO:0000256" key="2">
    <source>
        <dbReference type="SAM" id="MobiDB-lite"/>
    </source>
</evidence>
<feature type="repeat" description="TPR" evidence="1">
    <location>
        <begin position="858"/>
        <end position="891"/>
    </location>
</feature>
<keyword evidence="1" id="KW-0802">TPR repeat</keyword>
<protein>
    <recommendedName>
        <fullName evidence="7">Tetratricopeptide repeat protein</fullName>
    </recommendedName>
</protein>
<feature type="domain" description="Calcineurin-like phosphoesterase" evidence="3">
    <location>
        <begin position="16"/>
        <end position="247"/>
    </location>
</feature>
<name>A0A1U7N1F3_9CYAN</name>
<dbReference type="InterPro" id="IPR029052">
    <property type="entry name" value="Metallo-depent_PP-like"/>
</dbReference>
<reference evidence="5 6" key="1">
    <citation type="submission" date="2016-10" db="EMBL/GenBank/DDBJ databases">
        <title>Comparative genomics uncovers the prolific and rare metabolic potential of the cyanobacterial genus Moorea.</title>
        <authorList>
            <person name="Leao T."/>
            <person name="Castelao G."/>
            <person name="Korobeynikov A."/>
            <person name="Monroe E.A."/>
            <person name="Podell S."/>
            <person name="Glukhov E."/>
            <person name="Allen E."/>
            <person name="Gerwick W.H."/>
            <person name="Gerwick L."/>
        </authorList>
    </citation>
    <scope>NUCLEOTIDE SEQUENCE [LARGE SCALE GENOMIC DNA]</scope>
    <source>
        <strain evidence="5 6">PNG5-198</strain>
    </source>
</reference>
<dbReference type="InterPro" id="IPR002182">
    <property type="entry name" value="NB-ARC"/>
</dbReference>
<dbReference type="SUPFAM" id="SSF56300">
    <property type="entry name" value="Metallo-dependent phosphatases"/>
    <property type="match status" value="1"/>
</dbReference>
<dbReference type="InterPro" id="IPR019734">
    <property type="entry name" value="TPR_rpt"/>
</dbReference>
<sequence>MKGLGDLWPNIEEIFFEDLEYLCETVGPLDLVMFTGDITQRGSKSEFQQVDKLLTNFWNKFRQIGFEPKFLAVPGNHDLVRPKNQKDPILKCLKNLWNDDHDIQGEFWNDDHSLYRQLVKKAFENYVEWWENTTVPKPDIYSKGILPGDFSATIEKDGFKLGILGLNSAFLQLMGGDRKGKLALDMRQFNRACNPNGPSWAKEHHACLLLTHHPQDWLTDQAQEQLKSEIHSPPERFALHLFGHMHEANLGSLAEGGANPRRTLQGCSLFGMEGWGEKNQERVHGYSLCELKIEGKTASLSIYPRKAEKKQGGGLEIGCDTSFRLPKDKNGTEPVTVKLLRNIEGLGTEKKNPSPTPQTLTTDALSPSRSRIPDYNIERFKRFIGREEELRQLEEVLLSQEDDKRKIVVLTGTGGMGKSTLAYHFATIHDQEFSEGVVTVRVNYKDQDSEKYVNKDLDSIAKEFASLINQPIDDEDYRQPWQIMQTLFAPRRMLLIFDNAEEASIKELLPGGNSCAVIVTTRNQTLPVSLDVPEAQTIRLRSLPEEDALKLLGKILGESNINNELAAAQRITEIVGRLPLALRIVGAALQGKPLSLEAQANSLQKRKEQLKLLPRLLIKGDEDLNVEASLSLSKDLLEQEEIDFLACLSICAEEGFAIRTAMAAAGCEDELEAEEVLGRLYDLSLLNYAETQHNRFVFHTLVREYANCLAKKGDLLSVAQERHAKFFVESLKTKDLKDEKVVDEAAADLDDMLLAAEWLQKQEAETEQIKWENYEFVLQLQRSFEKHGYWNKAIALTERFQSWAQQVGDWNAVVKYKMHQARNWSFAKEFEEAKKILKSAQSDLPKIEKLETRKKREAKVLNVLGGVYQKQGKLELAIETFNKQINIDNEIGNDIGIIIAKNRLGEVLQKQGKLEEAQQAFEEGIKIAEAIKDYQLANRLISLYKLYLQEGILEIEKVQGRWKRAILIIKESGELGIAAASAMTLGGELYKQGYFSEALQILLIAADIHESFNSDGLVSTLRILANGLSNKKSFEEALEAINAAIQICLNTDNKKNQKKLATLYNIRGKILQEKGRQAKGKAKNNLLKKAQEAFKQQIQIAKDTNDQKQLAIGLPFLFKNKFEQEKEKEKEAFKILNEAIDLSDDINPKDYASMLFRLADFLKESKKFSKSWEVFKLLENYHEHLESNTLIYSIRNLVHNLYNQQNDQEALQATRLAINISIKTSNHKQLEKVMDIHKLKKYYTENDIREILSDSFYLAHNLGNQLGEAIIANSLGQLEAHQEGEENFKLSQMYFRKSIKLCEELNDQPHLAKVHTAMGQALIDHGYFEKAVEALSKGFEIDESLSNIPGLKIVIRNLIDALFSLEKGEEALAYCDRALEIAPNYLGFLQLRDQIQTAISKGIHVRLIKIGRIRYIRHNPDNSRSGRIAPDDGSSDITFNENFIGSDSASQLTQGALVEVEVNERNGKLYAKQVRVIEEEEEED</sequence>